<organism evidence="3 4">
    <name type="scientific">Pseudoxanthomonas mexicana</name>
    <dbReference type="NCBI Taxonomy" id="128785"/>
    <lineage>
        <taxon>Bacteria</taxon>
        <taxon>Pseudomonadati</taxon>
        <taxon>Pseudomonadota</taxon>
        <taxon>Gammaproteobacteria</taxon>
        <taxon>Lysobacterales</taxon>
        <taxon>Lysobacteraceae</taxon>
        <taxon>Pseudoxanthomonas</taxon>
    </lineage>
</organism>
<reference evidence="3 4" key="1">
    <citation type="submission" date="2020-08" db="EMBL/GenBank/DDBJ databases">
        <title>Streptomycin Non-resistant strain, P. mexicana.</title>
        <authorList>
            <person name="Ganesh-Kumar S."/>
            <person name="Zhe T."/>
            <person name="Yu Z."/>
            <person name="Min Y."/>
        </authorList>
    </citation>
    <scope>NUCLEOTIDE SEQUENCE [LARGE SCALE GENOMIC DNA]</scope>
    <source>
        <strain evidence="3 4">GTZY2</strain>
    </source>
</reference>
<dbReference type="Pfam" id="PF00326">
    <property type="entry name" value="Peptidase_S9"/>
    <property type="match status" value="1"/>
</dbReference>
<dbReference type="EMBL" id="CP060731">
    <property type="protein sequence ID" value="QNN78004.1"/>
    <property type="molecule type" value="Genomic_DNA"/>
</dbReference>
<evidence type="ECO:0000256" key="1">
    <source>
        <dbReference type="SAM" id="SignalP"/>
    </source>
</evidence>
<evidence type="ECO:0000259" key="2">
    <source>
        <dbReference type="Pfam" id="PF00326"/>
    </source>
</evidence>
<dbReference type="SUPFAM" id="SSF53474">
    <property type="entry name" value="alpha/beta-Hydrolases"/>
    <property type="match status" value="1"/>
</dbReference>
<evidence type="ECO:0000313" key="3">
    <source>
        <dbReference type="EMBL" id="QNN78004.1"/>
    </source>
</evidence>
<dbReference type="InterPro" id="IPR053145">
    <property type="entry name" value="AB_hydrolase_Est10"/>
</dbReference>
<proteinExistence type="predicted"/>
<feature type="signal peptide" evidence="1">
    <location>
        <begin position="1"/>
        <end position="18"/>
    </location>
</feature>
<protein>
    <submittedName>
        <fullName evidence="3">Prolyl oligopeptidase family serine peptidase</fullName>
    </submittedName>
</protein>
<evidence type="ECO:0000313" key="4">
    <source>
        <dbReference type="Proteomes" id="UP000515838"/>
    </source>
</evidence>
<dbReference type="PANTHER" id="PTHR43265:SF1">
    <property type="entry name" value="ESTERASE ESTD"/>
    <property type="match status" value="1"/>
</dbReference>
<sequence>MKGIFGVLLTIMLCPVMAQTPASGKAFRFSDGGTSTVYEIVRGDPAAVDTLVFTYGGSGCTDLARYWLPTLADGMAIPARFMALNKRHVASGQAQRGGSDTCSRAFRAWNLPRHWMADYMEFVSRTLAAEPGRWKNVVLVGGSEGGALAARVARARSDITHLIVVGDGGWSMRDNLSSLMGADVVEAAWKDIARHPDSAEALWRGHPYRYWFDTFDHAPLVDYLALGIPVIIGFGERDSSVPAASAHEVLRAARAAGKQNIGLVVYPGADHSLQAEGHDHLREFLRGAGQGIASGRLD</sequence>
<dbReference type="InterPro" id="IPR029058">
    <property type="entry name" value="AB_hydrolase_fold"/>
</dbReference>
<feature type="domain" description="Peptidase S9 prolyl oligopeptidase catalytic" evidence="2">
    <location>
        <begin position="90"/>
        <end position="279"/>
    </location>
</feature>
<name>A0A7G9TD29_PSEMX</name>
<dbReference type="InterPro" id="IPR001375">
    <property type="entry name" value="Peptidase_S9_cat"/>
</dbReference>
<dbReference type="AlphaFoldDB" id="A0A7G9TD29"/>
<dbReference type="GeneID" id="81469468"/>
<dbReference type="GO" id="GO:0006508">
    <property type="term" value="P:proteolysis"/>
    <property type="evidence" value="ECO:0007669"/>
    <property type="project" value="InterPro"/>
</dbReference>
<dbReference type="GO" id="GO:0008236">
    <property type="term" value="F:serine-type peptidase activity"/>
    <property type="evidence" value="ECO:0007669"/>
    <property type="project" value="InterPro"/>
</dbReference>
<dbReference type="GO" id="GO:0052689">
    <property type="term" value="F:carboxylic ester hydrolase activity"/>
    <property type="evidence" value="ECO:0007669"/>
    <property type="project" value="TreeGrafter"/>
</dbReference>
<dbReference type="Proteomes" id="UP000515838">
    <property type="component" value="Chromosome"/>
</dbReference>
<dbReference type="RefSeq" id="WP_187573480.1">
    <property type="nucleotide sequence ID" value="NZ_CP060731.1"/>
</dbReference>
<keyword evidence="1" id="KW-0732">Signal</keyword>
<dbReference type="PANTHER" id="PTHR43265">
    <property type="entry name" value="ESTERASE ESTD"/>
    <property type="match status" value="1"/>
</dbReference>
<gene>
    <name evidence="3" type="ORF">IAE60_00735</name>
</gene>
<feature type="chain" id="PRO_5028936817" evidence="1">
    <location>
        <begin position="19"/>
        <end position="298"/>
    </location>
</feature>
<dbReference type="Gene3D" id="3.40.50.1820">
    <property type="entry name" value="alpha/beta hydrolase"/>
    <property type="match status" value="1"/>
</dbReference>
<accession>A0A7G9TD29</accession>